<dbReference type="InterPro" id="IPR051612">
    <property type="entry name" value="Teichoic_Acid_Biosynth"/>
</dbReference>
<dbReference type="FunFam" id="3.40.50.11820:FF:000001">
    <property type="entry name" value="Glycosyl transferase"/>
    <property type="match status" value="1"/>
</dbReference>
<dbReference type="Gene3D" id="3.90.550.10">
    <property type="entry name" value="Spore Coat Polysaccharide Biosynthesis Protein SpsA, Chain A"/>
    <property type="match status" value="1"/>
</dbReference>
<name>A0A918ZSZ0_9ACTN</name>
<keyword evidence="3" id="KW-1003">Cell membrane</keyword>
<comment type="caution">
    <text evidence="8">The sequence shown here is derived from an EMBL/GenBank/DDBJ whole genome shotgun (WGS) entry which is preliminary data.</text>
</comment>
<organism evidence="8 9">
    <name type="scientific">Streptomyces spiralis</name>
    <dbReference type="NCBI Taxonomy" id="66376"/>
    <lineage>
        <taxon>Bacteria</taxon>
        <taxon>Bacillati</taxon>
        <taxon>Actinomycetota</taxon>
        <taxon>Actinomycetes</taxon>
        <taxon>Kitasatosporales</taxon>
        <taxon>Streptomycetaceae</taxon>
        <taxon>Streptomyces</taxon>
    </lineage>
</organism>
<keyword evidence="4 8" id="KW-0808">Transferase</keyword>
<dbReference type="SUPFAM" id="SSF53448">
    <property type="entry name" value="Nucleotide-diphospho-sugar transferases"/>
    <property type="match status" value="1"/>
</dbReference>
<dbReference type="Gene3D" id="3.40.50.11820">
    <property type="match status" value="1"/>
</dbReference>
<reference evidence="8" key="2">
    <citation type="submission" date="2020-09" db="EMBL/GenBank/DDBJ databases">
        <authorList>
            <person name="Sun Q."/>
            <person name="Ohkuma M."/>
        </authorList>
    </citation>
    <scope>NUCLEOTIDE SEQUENCE</scope>
    <source>
        <strain evidence="8">JCM 3302</strain>
    </source>
</reference>
<keyword evidence="6" id="KW-0472">Membrane</keyword>
<dbReference type="InterPro" id="IPR029044">
    <property type="entry name" value="Nucleotide-diphossugar_trans"/>
</dbReference>
<comment type="subcellular location">
    <subcellularLocation>
        <location evidence="1">Cell membrane</location>
        <topology evidence="1">Peripheral membrane protein</topology>
    </subcellularLocation>
</comment>
<keyword evidence="5" id="KW-0777">Teichoic acid biosynthesis</keyword>
<evidence type="ECO:0000313" key="8">
    <source>
        <dbReference type="EMBL" id="GHE67123.1"/>
    </source>
</evidence>
<protein>
    <submittedName>
        <fullName evidence="8">Glycosyl transferase</fullName>
    </submittedName>
</protein>
<evidence type="ECO:0000259" key="7">
    <source>
        <dbReference type="Pfam" id="PF00535"/>
    </source>
</evidence>
<keyword evidence="9" id="KW-1185">Reference proteome</keyword>
<dbReference type="CDD" id="cd00761">
    <property type="entry name" value="Glyco_tranf_GTA_type"/>
    <property type="match status" value="1"/>
</dbReference>
<dbReference type="SUPFAM" id="SSF53756">
    <property type="entry name" value="UDP-Glycosyltransferase/glycogen phosphorylase"/>
    <property type="match status" value="1"/>
</dbReference>
<dbReference type="Proteomes" id="UP000641386">
    <property type="component" value="Unassembled WGS sequence"/>
</dbReference>
<proteinExistence type="inferred from homology"/>
<sequence>MPKLSLVVPVYKVQGYLAECMDSVLGQDYGDFEVIAVDDCSPDGSGAILDEYAEQDDRVHVIHLAENVGLGRARNAGMEKVTGDYVLFLDSDDTLADGALRAISERLDATGDPEILVFDYARTYWYGRVTRNQRADLLRNEGPDVFSLDDRPELLDLLQIVWNKAYRRDFVTRHGLTFPPGYYEDAPWTFCSMISAGSIALLDRVCVMYRQRREGGNILKTVSRKHFDVFDQYRRVFGFVDAHPELDRWRAPLFTKMVDHYLTVLERPERLPGDARAEFFHRAAADYRARLPEGFQRPADGQGRKYAMLERDAYGAMASATAVVKLRQTMRSRTHKAVNRSKRSAMGVFYRSQLRLPLDENLAVFSAYWGRSVSCNPAAIDAELARRAPRMRRVWAVRPDAVDRVPGGVDCVPIGSKEYWAAVARAKYLVNNVNFPDSVVKREGQVHVQTHHGTPLKTMGLDQRKYPASTNMSFGKLLKRCDRWDFSITSNRFTTAVWERVYPSSYVSLETGYPRNDALVNATADDVRTAREELGLSETGTVFLYMPTHREYQRGFVPRLDLERLAERLGSDVTLLVRGHYFYGGSARLETLRAAGRIIDVSEHPSVEQLYLAADALITDYSSAMFDYANLDRPIVVFADDWDTYSVVRGTYFDVLREGPGAVATTQEELTDLLLSDQWRGRRAAEARARFRQRFCEFDDGRAAERVVRHVFLDESLVELPPIVPLEERVSAPPADRVLTAQHPMRVH</sequence>
<dbReference type="InterPro" id="IPR043149">
    <property type="entry name" value="TagF_N"/>
</dbReference>
<evidence type="ECO:0000256" key="1">
    <source>
        <dbReference type="ARBA" id="ARBA00004202"/>
    </source>
</evidence>
<dbReference type="AlphaFoldDB" id="A0A918ZSZ0"/>
<dbReference type="InterPro" id="IPR001173">
    <property type="entry name" value="Glyco_trans_2-like"/>
</dbReference>
<dbReference type="Pfam" id="PF00535">
    <property type="entry name" value="Glycos_transf_2"/>
    <property type="match status" value="1"/>
</dbReference>
<dbReference type="EMBL" id="BNBC01000007">
    <property type="protein sequence ID" value="GHE67123.1"/>
    <property type="molecule type" value="Genomic_DNA"/>
</dbReference>
<dbReference type="InterPro" id="IPR043148">
    <property type="entry name" value="TagF_C"/>
</dbReference>
<dbReference type="InterPro" id="IPR007554">
    <property type="entry name" value="Glycerophosphate_synth"/>
</dbReference>
<evidence type="ECO:0000313" key="9">
    <source>
        <dbReference type="Proteomes" id="UP000641386"/>
    </source>
</evidence>
<dbReference type="FunFam" id="3.90.550.10:FF:000196">
    <property type="entry name" value="Glycosyl transferase"/>
    <property type="match status" value="1"/>
</dbReference>
<dbReference type="PANTHER" id="PTHR37316">
    <property type="entry name" value="TEICHOIC ACID GLYCEROL-PHOSPHATE PRIMASE"/>
    <property type="match status" value="1"/>
</dbReference>
<evidence type="ECO:0000256" key="2">
    <source>
        <dbReference type="ARBA" id="ARBA00010488"/>
    </source>
</evidence>
<feature type="domain" description="Glycosyltransferase 2-like" evidence="7">
    <location>
        <begin position="5"/>
        <end position="112"/>
    </location>
</feature>
<evidence type="ECO:0000256" key="5">
    <source>
        <dbReference type="ARBA" id="ARBA00022944"/>
    </source>
</evidence>
<reference evidence="8" key="1">
    <citation type="journal article" date="2014" name="Int. J. Syst. Evol. Microbiol.">
        <title>Complete genome sequence of Corynebacterium casei LMG S-19264T (=DSM 44701T), isolated from a smear-ripened cheese.</title>
        <authorList>
            <consortium name="US DOE Joint Genome Institute (JGI-PGF)"/>
            <person name="Walter F."/>
            <person name="Albersmeier A."/>
            <person name="Kalinowski J."/>
            <person name="Ruckert C."/>
        </authorList>
    </citation>
    <scope>NUCLEOTIDE SEQUENCE</scope>
    <source>
        <strain evidence="8">JCM 3302</strain>
    </source>
</reference>
<comment type="similarity">
    <text evidence="2">Belongs to the CDP-glycerol glycerophosphotransferase family.</text>
</comment>
<dbReference type="GO" id="GO:0047355">
    <property type="term" value="F:CDP-glycerol glycerophosphotransferase activity"/>
    <property type="evidence" value="ECO:0007669"/>
    <property type="project" value="InterPro"/>
</dbReference>
<dbReference type="GO" id="GO:0019350">
    <property type="term" value="P:teichoic acid biosynthetic process"/>
    <property type="evidence" value="ECO:0007669"/>
    <property type="project" value="UniProtKB-KW"/>
</dbReference>
<evidence type="ECO:0000256" key="6">
    <source>
        <dbReference type="ARBA" id="ARBA00023136"/>
    </source>
</evidence>
<evidence type="ECO:0000256" key="4">
    <source>
        <dbReference type="ARBA" id="ARBA00022679"/>
    </source>
</evidence>
<dbReference type="Gene3D" id="3.40.50.12580">
    <property type="match status" value="1"/>
</dbReference>
<dbReference type="Pfam" id="PF04464">
    <property type="entry name" value="Glyphos_transf"/>
    <property type="match status" value="1"/>
</dbReference>
<dbReference type="PANTHER" id="PTHR37316:SF3">
    <property type="entry name" value="TEICHOIC ACID GLYCEROL-PHOSPHATE TRANSFERASE"/>
    <property type="match status" value="1"/>
</dbReference>
<evidence type="ECO:0000256" key="3">
    <source>
        <dbReference type="ARBA" id="ARBA00022475"/>
    </source>
</evidence>
<dbReference type="RefSeq" id="WP_189898840.1">
    <property type="nucleotide sequence ID" value="NZ_BNBC01000007.1"/>
</dbReference>
<dbReference type="GO" id="GO:0005886">
    <property type="term" value="C:plasma membrane"/>
    <property type="evidence" value="ECO:0007669"/>
    <property type="project" value="UniProtKB-SubCell"/>
</dbReference>
<gene>
    <name evidence="8" type="ORF">GCM10014715_20970</name>
</gene>
<accession>A0A918ZSZ0</accession>